<proteinExistence type="predicted"/>
<dbReference type="Proteomes" id="UP000028547">
    <property type="component" value="Unassembled WGS sequence"/>
</dbReference>
<name>A0A084SMX8_9BACT</name>
<dbReference type="AlphaFoldDB" id="A0A084SMX8"/>
<evidence type="ECO:0000313" key="1">
    <source>
        <dbReference type="EMBL" id="KFA89813.1"/>
    </source>
</evidence>
<dbReference type="EMBL" id="JPMI01000232">
    <property type="protein sequence ID" value="KFA89813.1"/>
    <property type="molecule type" value="Genomic_DNA"/>
</dbReference>
<protein>
    <submittedName>
        <fullName evidence="1">Uncharacterized protein</fullName>
    </submittedName>
</protein>
<dbReference type="RefSeq" id="WP_043403817.1">
    <property type="nucleotide sequence ID" value="NZ_JPMI01000232.1"/>
</dbReference>
<gene>
    <name evidence="1" type="ORF">Q664_32205</name>
</gene>
<reference evidence="1 2" key="1">
    <citation type="submission" date="2014-07" db="EMBL/GenBank/DDBJ databases">
        <title>Draft Genome Sequence of Gephyronic Acid Producer, Cystobacter violaceus Strain Cb vi76.</title>
        <authorList>
            <person name="Stevens D.C."/>
            <person name="Young J."/>
            <person name="Carmichael R."/>
            <person name="Tan J."/>
            <person name="Taylor R.E."/>
        </authorList>
    </citation>
    <scope>NUCLEOTIDE SEQUENCE [LARGE SCALE GENOMIC DNA]</scope>
    <source>
        <strain evidence="1 2">Cb vi76</strain>
    </source>
</reference>
<evidence type="ECO:0000313" key="2">
    <source>
        <dbReference type="Proteomes" id="UP000028547"/>
    </source>
</evidence>
<accession>A0A084SMX8</accession>
<comment type="caution">
    <text evidence="1">The sequence shown here is derived from an EMBL/GenBank/DDBJ whole genome shotgun (WGS) entry which is preliminary data.</text>
</comment>
<sequence>MSPLVPSKLKRSASSVPGWFLLGVLLGSVTGFAAGKGLKYPGDCDHATLKRAANKNGCSTHSGSNHLTVKKNGKVITQIPHTVKSNGTCQGTIKAINTHCGG</sequence>
<organism evidence="1 2">
    <name type="scientific">Archangium violaceum Cb vi76</name>
    <dbReference type="NCBI Taxonomy" id="1406225"/>
    <lineage>
        <taxon>Bacteria</taxon>
        <taxon>Pseudomonadati</taxon>
        <taxon>Myxococcota</taxon>
        <taxon>Myxococcia</taxon>
        <taxon>Myxococcales</taxon>
        <taxon>Cystobacterineae</taxon>
        <taxon>Archangiaceae</taxon>
        <taxon>Archangium</taxon>
    </lineage>
</organism>